<proteinExistence type="predicted"/>
<comment type="caution">
    <text evidence="1">The sequence shown here is derived from an EMBL/GenBank/DDBJ whole genome shotgun (WGS) entry which is preliminary data.</text>
</comment>
<reference evidence="1" key="1">
    <citation type="submission" date="2018-01" db="EMBL/GenBank/DDBJ databases">
        <authorList>
            <person name="Clerissi C."/>
        </authorList>
    </citation>
    <scope>NUCLEOTIDE SEQUENCE</scope>
    <source>
        <strain evidence="1">Cupriavidus oxalaticus LMG 2235</strain>
    </source>
</reference>
<sequence>MLFAVNVGILLLDDTATLKWTKRCGFSKASTSEKYSSLDAESFEFVQLGLQDSK</sequence>
<name>A0A375G3E3_9BURK</name>
<protein>
    <submittedName>
        <fullName evidence="1">Uncharacterized protein</fullName>
    </submittedName>
</protein>
<evidence type="ECO:0000313" key="1">
    <source>
        <dbReference type="EMBL" id="SPC12608.1"/>
    </source>
</evidence>
<organism evidence="1">
    <name type="scientific">Cupriavidus oxalaticus</name>
    <dbReference type="NCBI Taxonomy" id="96344"/>
    <lineage>
        <taxon>Bacteria</taxon>
        <taxon>Pseudomonadati</taxon>
        <taxon>Pseudomonadota</taxon>
        <taxon>Betaproteobacteria</taxon>
        <taxon>Burkholderiales</taxon>
        <taxon>Burkholderiaceae</taxon>
        <taxon>Cupriavidus</taxon>
    </lineage>
</organism>
<dbReference type="Proteomes" id="UP000256862">
    <property type="component" value="Chromosome CO2235"/>
</dbReference>
<gene>
    <name evidence="1" type="ORF">CO2235_150263</name>
</gene>
<dbReference type="EMBL" id="OGUS01000115">
    <property type="protein sequence ID" value="SPC12608.1"/>
    <property type="molecule type" value="Genomic_DNA"/>
</dbReference>
<accession>A0A375G3E3</accession>
<dbReference type="AlphaFoldDB" id="A0A375G3E3"/>